<evidence type="ECO:0000313" key="6">
    <source>
        <dbReference type="EMBL" id="KAF5836289.1"/>
    </source>
</evidence>
<comment type="caution">
    <text evidence="6">The sequence shown here is derived from an EMBL/GenBank/DDBJ whole genome shotgun (WGS) entry which is preliminary data.</text>
</comment>
<proteinExistence type="inferred from homology"/>
<sequence length="186" mass="20507">MQGLLRSAVASTQEPCLLLQPAVGMALRDGHHMHSAHRGLGRERLSTLADQVSSSSTSPPLEPQVPHASTNGDEDAQQAQAGTEQEQQQQEVQPGHEIGTSQQRESEQAQHWKPGQMEPPRYPAMRVPLANKQQVKEARLSAEALRIYNKLVGCLMKDGKKQAAQNVMRDTLHKIQSELNRGAWKG</sequence>
<gene>
    <name evidence="6" type="ORF">DUNSADRAFT_6166</name>
</gene>
<protein>
    <recommendedName>
        <fullName evidence="5">Small ribosomal subunit protein uS7 domain-containing protein</fullName>
    </recommendedName>
</protein>
<feature type="domain" description="Small ribosomal subunit protein uS7" evidence="5">
    <location>
        <begin position="134"/>
        <end position="180"/>
    </location>
</feature>
<feature type="compositionally biased region" description="Low complexity" evidence="4">
    <location>
        <begin position="77"/>
        <end position="93"/>
    </location>
</feature>
<reference evidence="6" key="1">
    <citation type="submission" date="2017-08" db="EMBL/GenBank/DDBJ databases">
        <authorList>
            <person name="Polle J.E."/>
            <person name="Barry K."/>
            <person name="Cushman J."/>
            <person name="Schmutz J."/>
            <person name="Tran D."/>
            <person name="Hathwaick L.T."/>
            <person name="Yim W.C."/>
            <person name="Jenkins J."/>
            <person name="Mckie-Krisberg Z.M."/>
            <person name="Prochnik S."/>
            <person name="Lindquist E."/>
            <person name="Dockter R.B."/>
            <person name="Adam C."/>
            <person name="Molina H."/>
            <person name="Bunkerborg J."/>
            <person name="Jin E."/>
            <person name="Buchheim M."/>
            <person name="Magnuson J."/>
        </authorList>
    </citation>
    <scope>NUCLEOTIDE SEQUENCE</scope>
    <source>
        <strain evidence="6">CCAP 19/18</strain>
    </source>
</reference>
<evidence type="ECO:0000256" key="4">
    <source>
        <dbReference type="SAM" id="MobiDB-lite"/>
    </source>
</evidence>
<keyword evidence="2" id="KW-0689">Ribosomal protein</keyword>
<evidence type="ECO:0000313" key="7">
    <source>
        <dbReference type="Proteomes" id="UP000815325"/>
    </source>
</evidence>
<feature type="compositionally biased region" description="Polar residues" evidence="4">
    <location>
        <begin position="48"/>
        <end position="59"/>
    </location>
</feature>
<keyword evidence="7" id="KW-1185">Reference proteome</keyword>
<accession>A0ABQ7GNV0</accession>
<dbReference type="Proteomes" id="UP000815325">
    <property type="component" value="Unassembled WGS sequence"/>
</dbReference>
<comment type="similarity">
    <text evidence="1">Belongs to the universal ribosomal protein uS7 family.</text>
</comment>
<dbReference type="EMBL" id="MU069666">
    <property type="protein sequence ID" value="KAF5836289.1"/>
    <property type="molecule type" value="Genomic_DNA"/>
</dbReference>
<evidence type="ECO:0000256" key="1">
    <source>
        <dbReference type="ARBA" id="ARBA00007151"/>
    </source>
</evidence>
<dbReference type="SUPFAM" id="SSF47973">
    <property type="entry name" value="Ribosomal protein S7"/>
    <property type="match status" value="1"/>
</dbReference>
<feature type="region of interest" description="Disordered" evidence="4">
    <location>
        <begin position="47"/>
        <end position="121"/>
    </location>
</feature>
<name>A0ABQ7GNV0_DUNSA</name>
<keyword evidence="3" id="KW-0687">Ribonucleoprotein</keyword>
<dbReference type="InterPro" id="IPR036823">
    <property type="entry name" value="Ribosomal_uS7_dom_sf"/>
</dbReference>
<evidence type="ECO:0000256" key="2">
    <source>
        <dbReference type="ARBA" id="ARBA00022980"/>
    </source>
</evidence>
<organism evidence="6 7">
    <name type="scientific">Dunaliella salina</name>
    <name type="common">Green alga</name>
    <name type="synonym">Protococcus salinus</name>
    <dbReference type="NCBI Taxonomy" id="3046"/>
    <lineage>
        <taxon>Eukaryota</taxon>
        <taxon>Viridiplantae</taxon>
        <taxon>Chlorophyta</taxon>
        <taxon>core chlorophytes</taxon>
        <taxon>Chlorophyceae</taxon>
        <taxon>CS clade</taxon>
        <taxon>Chlamydomonadales</taxon>
        <taxon>Dunaliellaceae</taxon>
        <taxon>Dunaliella</taxon>
    </lineage>
</organism>
<dbReference type="Pfam" id="PF00177">
    <property type="entry name" value="Ribosomal_S7"/>
    <property type="match status" value="1"/>
</dbReference>
<dbReference type="Gene3D" id="1.10.455.10">
    <property type="entry name" value="Ribosomal protein S7 domain"/>
    <property type="match status" value="1"/>
</dbReference>
<evidence type="ECO:0000259" key="5">
    <source>
        <dbReference type="Pfam" id="PF00177"/>
    </source>
</evidence>
<dbReference type="InterPro" id="IPR023798">
    <property type="entry name" value="Ribosomal_uS7_dom"/>
</dbReference>
<evidence type="ECO:0000256" key="3">
    <source>
        <dbReference type="ARBA" id="ARBA00023274"/>
    </source>
</evidence>